<evidence type="ECO:0000256" key="6">
    <source>
        <dbReference type="PROSITE-ProRule" id="PRU01016"/>
    </source>
</evidence>
<dbReference type="InterPro" id="IPR029063">
    <property type="entry name" value="SAM-dependent_MTases_sf"/>
</dbReference>
<dbReference type="Proteomes" id="UP000433104">
    <property type="component" value="Unassembled WGS sequence"/>
</dbReference>
<dbReference type="Gene3D" id="3.40.50.150">
    <property type="entry name" value="Vaccinia Virus protein VP39"/>
    <property type="match status" value="1"/>
</dbReference>
<dbReference type="SUPFAM" id="SSF53335">
    <property type="entry name" value="S-adenosyl-L-methionine-dependent methyltransferases"/>
    <property type="match status" value="1"/>
</dbReference>
<name>A0A844ZCQ7_9SPHN</name>
<dbReference type="Pfam" id="PF00145">
    <property type="entry name" value="DNA_methylase"/>
    <property type="match status" value="1"/>
</dbReference>
<comment type="similarity">
    <text evidence="6 7">Belongs to the class I-like SAM-binding methyltransferase superfamily. C5-methyltransferase family.</text>
</comment>
<dbReference type="InterPro" id="IPR001525">
    <property type="entry name" value="C5_MeTfrase"/>
</dbReference>
<keyword evidence="2 6" id="KW-0808">Transferase</keyword>
<comment type="catalytic activity">
    <reaction evidence="5 8">
        <text>a 2'-deoxycytidine in DNA + S-adenosyl-L-methionine = a 5-methyl-2'-deoxycytidine in DNA + S-adenosyl-L-homocysteine + H(+)</text>
        <dbReference type="Rhea" id="RHEA:13681"/>
        <dbReference type="Rhea" id="RHEA-COMP:11369"/>
        <dbReference type="Rhea" id="RHEA-COMP:11370"/>
        <dbReference type="ChEBI" id="CHEBI:15378"/>
        <dbReference type="ChEBI" id="CHEBI:57856"/>
        <dbReference type="ChEBI" id="CHEBI:59789"/>
        <dbReference type="ChEBI" id="CHEBI:85452"/>
        <dbReference type="ChEBI" id="CHEBI:85454"/>
        <dbReference type="EC" id="2.1.1.37"/>
    </reaction>
</comment>
<dbReference type="PROSITE" id="PS00094">
    <property type="entry name" value="C5_MTASE_1"/>
    <property type="match status" value="1"/>
</dbReference>
<evidence type="ECO:0000256" key="8">
    <source>
        <dbReference type="RuleBase" id="RU000417"/>
    </source>
</evidence>
<reference evidence="9 10" key="1">
    <citation type="submission" date="2019-12" db="EMBL/GenBank/DDBJ databases">
        <title>Genomic-based taxomic classification of the family Erythrobacteraceae.</title>
        <authorList>
            <person name="Xu L."/>
        </authorList>
    </citation>
    <scope>NUCLEOTIDE SEQUENCE [LARGE SCALE GENOMIC DNA]</scope>
    <source>
        <strain evidence="9 10">MCCC 1A09962</strain>
    </source>
</reference>
<keyword evidence="10" id="KW-1185">Reference proteome</keyword>
<dbReference type="PANTHER" id="PTHR10629">
    <property type="entry name" value="CYTOSINE-SPECIFIC METHYLTRANSFERASE"/>
    <property type="match status" value="1"/>
</dbReference>
<proteinExistence type="inferred from homology"/>
<evidence type="ECO:0000256" key="4">
    <source>
        <dbReference type="ARBA" id="ARBA00022747"/>
    </source>
</evidence>
<dbReference type="InterPro" id="IPR050390">
    <property type="entry name" value="C5-Methyltransferase"/>
</dbReference>
<gene>
    <name evidence="9" type="primary">dcm</name>
    <name evidence="9" type="ORF">GRI38_09925</name>
</gene>
<keyword evidence="3 6" id="KW-0949">S-adenosyl-L-methionine</keyword>
<evidence type="ECO:0000256" key="5">
    <source>
        <dbReference type="ARBA" id="ARBA00047422"/>
    </source>
</evidence>
<keyword evidence="1 6" id="KW-0489">Methyltransferase</keyword>
<dbReference type="GO" id="GO:0003886">
    <property type="term" value="F:DNA (cytosine-5-)-methyltransferase activity"/>
    <property type="evidence" value="ECO:0007669"/>
    <property type="project" value="UniProtKB-EC"/>
</dbReference>
<dbReference type="Gene3D" id="3.90.120.10">
    <property type="entry name" value="DNA Methylase, subunit A, domain 2"/>
    <property type="match status" value="1"/>
</dbReference>
<evidence type="ECO:0000256" key="3">
    <source>
        <dbReference type="ARBA" id="ARBA00022691"/>
    </source>
</evidence>
<feature type="active site" evidence="6">
    <location>
        <position position="120"/>
    </location>
</feature>
<dbReference type="OrthoDB" id="9813719at2"/>
<comment type="caution">
    <text evidence="9">The sequence shown here is derived from an EMBL/GenBank/DDBJ whole genome shotgun (WGS) entry which is preliminary data.</text>
</comment>
<evidence type="ECO:0000256" key="7">
    <source>
        <dbReference type="RuleBase" id="RU000416"/>
    </source>
</evidence>
<dbReference type="GO" id="GO:0044027">
    <property type="term" value="P:negative regulation of gene expression via chromosomal CpG island methylation"/>
    <property type="evidence" value="ECO:0007669"/>
    <property type="project" value="TreeGrafter"/>
</dbReference>
<dbReference type="GO" id="GO:0032259">
    <property type="term" value="P:methylation"/>
    <property type="evidence" value="ECO:0007669"/>
    <property type="project" value="UniProtKB-KW"/>
</dbReference>
<dbReference type="RefSeq" id="WP_160683039.1">
    <property type="nucleotide sequence ID" value="NZ_WTYW01000002.1"/>
</dbReference>
<organism evidence="9 10">
    <name type="scientific">Parapontixanthobacter aurantiacus</name>
    <dbReference type="NCBI Taxonomy" id="1463599"/>
    <lineage>
        <taxon>Bacteria</taxon>
        <taxon>Pseudomonadati</taxon>
        <taxon>Pseudomonadota</taxon>
        <taxon>Alphaproteobacteria</taxon>
        <taxon>Sphingomonadales</taxon>
        <taxon>Erythrobacteraceae</taxon>
        <taxon>Parapontixanthobacter</taxon>
    </lineage>
</organism>
<evidence type="ECO:0000256" key="1">
    <source>
        <dbReference type="ARBA" id="ARBA00022603"/>
    </source>
</evidence>
<keyword evidence="4" id="KW-0680">Restriction system</keyword>
<dbReference type="PRINTS" id="PR00105">
    <property type="entry name" value="C5METTRFRASE"/>
</dbReference>
<dbReference type="GO" id="GO:0003677">
    <property type="term" value="F:DNA binding"/>
    <property type="evidence" value="ECO:0007669"/>
    <property type="project" value="TreeGrafter"/>
</dbReference>
<dbReference type="GO" id="GO:0009307">
    <property type="term" value="P:DNA restriction-modification system"/>
    <property type="evidence" value="ECO:0007669"/>
    <property type="project" value="UniProtKB-KW"/>
</dbReference>
<protein>
    <recommendedName>
        <fullName evidence="8">Cytosine-specific methyltransferase</fullName>
        <ecNumber evidence="8">2.1.1.37</ecNumber>
    </recommendedName>
</protein>
<dbReference type="InterPro" id="IPR018117">
    <property type="entry name" value="C5_DNA_meth_AS"/>
</dbReference>
<sequence>MERVSSSTSTYDLGEDATAYDDLSHLPVAAVRNHVPLAIDVFSGAGGFSLGAIQAGFEVRAAVENFGHAAATYRKQIRNFTGRRVEFFEEDILNLSPHKVMDEGGLAPGDCDLFLGGPPCQGFSSHRLGKSGVNDPRNALLYRYFRFLDAIRPRMFLLENVPGLLQPKHAEYLSTFLGLAEDNGYAVREPIILNAKDFGVPQNRKRVFIVGYDPKAVEFAIPWPPHPTHGEPGKLSERGPLMEWRTSAEVFAVPAPPNDPNDHHMQHRAELIEVFRSTPPNGGSRSQSLRTLPCHMQHNGHKDVYGRIDPSKPSPTMTTACINPSKGRFVHPTEHHGITARQAARLQTFPDDFQFEGGLMASGIQIGNAVPVALAKHVVSQLRNVLPSSTG</sequence>
<dbReference type="NCBIfam" id="TIGR00675">
    <property type="entry name" value="dcm"/>
    <property type="match status" value="1"/>
</dbReference>
<dbReference type="EMBL" id="WTYW01000002">
    <property type="protein sequence ID" value="MXO86341.1"/>
    <property type="molecule type" value="Genomic_DNA"/>
</dbReference>
<dbReference type="AlphaFoldDB" id="A0A844ZCQ7"/>
<dbReference type="EC" id="2.1.1.37" evidence="8"/>
<accession>A0A844ZCQ7</accession>
<evidence type="ECO:0000256" key="2">
    <source>
        <dbReference type="ARBA" id="ARBA00022679"/>
    </source>
</evidence>
<dbReference type="PANTHER" id="PTHR10629:SF52">
    <property type="entry name" value="DNA (CYTOSINE-5)-METHYLTRANSFERASE 1"/>
    <property type="match status" value="1"/>
</dbReference>
<evidence type="ECO:0000313" key="9">
    <source>
        <dbReference type="EMBL" id="MXO86341.1"/>
    </source>
</evidence>
<dbReference type="PROSITE" id="PS51679">
    <property type="entry name" value="SAM_MT_C5"/>
    <property type="match status" value="1"/>
</dbReference>
<evidence type="ECO:0000313" key="10">
    <source>
        <dbReference type="Proteomes" id="UP000433104"/>
    </source>
</evidence>